<evidence type="ECO:0000313" key="3">
    <source>
        <dbReference type="Proteomes" id="UP001352852"/>
    </source>
</evidence>
<organism evidence="2 3">
    <name type="scientific">Characodon lateralis</name>
    <dbReference type="NCBI Taxonomy" id="208331"/>
    <lineage>
        <taxon>Eukaryota</taxon>
        <taxon>Metazoa</taxon>
        <taxon>Chordata</taxon>
        <taxon>Craniata</taxon>
        <taxon>Vertebrata</taxon>
        <taxon>Euteleostomi</taxon>
        <taxon>Actinopterygii</taxon>
        <taxon>Neopterygii</taxon>
        <taxon>Teleostei</taxon>
        <taxon>Neoteleostei</taxon>
        <taxon>Acanthomorphata</taxon>
        <taxon>Ovalentaria</taxon>
        <taxon>Atherinomorphae</taxon>
        <taxon>Cyprinodontiformes</taxon>
        <taxon>Goodeidae</taxon>
        <taxon>Characodon</taxon>
    </lineage>
</organism>
<protein>
    <submittedName>
        <fullName evidence="2">Uncharacterized protein</fullName>
    </submittedName>
</protein>
<name>A0ABU7D4P4_9TELE</name>
<sequence>MLMSAEKPSRHLSPITALAHKISGKPVKLQESSSLVPEKYLSHVQPAPSTSQTASERQNIQLEEAERTLEEDVTCPVNVRKTQRALKAADHILPPISSPFSGSSSVGRPQSLTSSSQLASSSSASLHGL</sequence>
<evidence type="ECO:0000313" key="2">
    <source>
        <dbReference type="EMBL" id="MED6268693.1"/>
    </source>
</evidence>
<dbReference type="EMBL" id="JAHUTJ010011002">
    <property type="protein sequence ID" value="MED6268693.1"/>
    <property type="molecule type" value="Genomic_DNA"/>
</dbReference>
<feature type="compositionally biased region" description="Polar residues" evidence="1">
    <location>
        <begin position="47"/>
        <end position="61"/>
    </location>
</feature>
<gene>
    <name evidence="2" type="ORF">CHARACLAT_024891</name>
</gene>
<accession>A0ABU7D4P4</accession>
<feature type="region of interest" description="Disordered" evidence="1">
    <location>
        <begin position="1"/>
        <end position="72"/>
    </location>
</feature>
<evidence type="ECO:0000256" key="1">
    <source>
        <dbReference type="SAM" id="MobiDB-lite"/>
    </source>
</evidence>
<keyword evidence="3" id="KW-1185">Reference proteome</keyword>
<feature type="region of interest" description="Disordered" evidence="1">
    <location>
        <begin position="89"/>
        <end position="129"/>
    </location>
</feature>
<proteinExistence type="predicted"/>
<comment type="caution">
    <text evidence="2">The sequence shown here is derived from an EMBL/GenBank/DDBJ whole genome shotgun (WGS) entry which is preliminary data.</text>
</comment>
<feature type="compositionally biased region" description="Low complexity" evidence="1">
    <location>
        <begin position="94"/>
        <end position="129"/>
    </location>
</feature>
<dbReference type="Proteomes" id="UP001352852">
    <property type="component" value="Unassembled WGS sequence"/>
</dbReference>
<reference evidence="2 3" key="1">
    <citation type="submission" date="2021-06" db="EMBL/GenBank/DDBJ databases">
        <authorList>
            <person name="Palmer J.M."/>
        </authorList>
    </citation>
    <scope>NUCLEOTIDE SEQUENCE [LARGE SCALE GENOMIC DNA]</scope>
    <source>
        <strain evidence="2 3">CL_MEX2019</strain>
        <tissue evidence="2">Muscle</tissue>
    </source>
</reference>